<keyword evidence="1" id="KW-0285">Flavoprotein</keyword>
<comment type="caution">
    <text evidence="5">The sequence shown here is derived from an EMBL/GenBank/DDBJ whole genome shotgun (WGS) entry which is preliminary data.</text>
</comment>
<dbReference type="GO" id="GO:0071949">
    <property type="term" value="F:FAD binding"/>
    <property type="evidence" value="ECO:0007669"/>
    <property type="project" value="InterPro"/>
</dbReference>
<dbReference type="EMBL" id="BONQ01000190">
    <property type="protein sequence ID" value="GIG52833.1"/>
    <property type="molecule type" value="Genomic_DNA"/>
</dbReference>
<dbReference type="InterPro" id="IPR002346">
    <property type="entry name" value="Mopterin_DH_FAD-bd"/>
</dbReference>
<dbReference type="GO" id="GO:0016491">
    <property type="term" value="F:oxidoreductase activity"/>
    <property type="evidence" value="ECO:0007669"/>
    <property type="project" value="UniProtKB-KW"/>
</dbReference>
<dbReference type="PANTHER" id="PTHR42659:SF2">
    <property type="entry name" value="XANTHINE DEHYDROGENASE SUBUNIT C-RELATED"/>
    <property type="match status" value="1"/>
</dbReference>
<evidence type="ECO:0000256" key="3">
    <source>
        <dbReference type="ARBA" id="ARBA00023002"/>
    </source>
</evidence>
<dbReference type="InterPro" id="IPR051312">
    <property type="entry name" value="Diverse_Substr_Oxidored"/>
</dbReference>
<keyword evidence="2" id="KW-0274">FAD</keyword>
<proteinExistence type="predicted"/>
<evidence type="ECO:0000256" key="2">
    <source>
        <dbReference type="ARBA" id="ARBA00022827"/>
    </source>
</evidence>
<evidence type="ECO:0000313" key="6">
    <source>
        <dbReference type="Proteomes" id="UP000660611"/>
    </source>
</evidence>
<dbReference type="SUPFAM" id="SSF55447">
    <property type="entry name" value="CO dehydrogenase flavoprotein C-terminal domain-like"/>
    <property type="match status" value="1"/>
</dbReference>
<dbReference type="SUPFAM" id="SSF56176">
    <property type="entry name" value="FAD-binding/transporter-associated domain-like"/>
    <property type="match status" value="1"/>
</dbReference>
<dbReference type="InterPro" id="IPR016166">
    <property type="entry name" value="FAD-bd_PCMH"/>
</dbReference>
<dbReference type="SMART" id="SM01092">
    <property type="entry name" value="CO_deh_flav_C"/>
    <property type="match status" value="1"/>
</dbReference>
<dbReference type="Pfam" id="PF00941">
    <property type="entry name" value="FAD_binding_5"/>
    <property type="match status" value="1"/>
</dbReference>
<evidence type="ECO:0000259" key="4">
    <source>
        <dbReference type="PROSITE" id="PS51387"/>
    </source>
</evidence>
<gene>
    <name evidence="5" type="primary">cutM_2</name>
    <name evidence="5" type="ORF">Dsi01nite_108740</name>
</gene>
<dbReference type="InterPro" id="IPR036318">
    <property type="entry name" value="FAD-bd_PCMH-like_sf"/>
</dbReference>
<keyword evidence="3" id="KW-0560">Oxidoreductase</keyword>
<dbReference type="Gene3D" id="3.30.465.10">
    <property type="match status" value="1"/>
</dbReference>
<evidence type="ECO:0000256" key="1">
    <source>
        <dbReference type="ARBA" id="ARBA00022630"/>
    </source>
</evidence>
<name>A0A919Q223_9ACTN</name>
<dbReference type="AlphaFoldDB" id="A0A919Q223"/>
<dbReference type="InterPro" id="IPR005107">
    <property type="entry name" value="CO_DH_flav_C"/>
</dbReference>
<dbReference type="Gene3D" id="3.30.390.50">
    <property type="entry name" value="CO dehydrogenase flavoprotein, C-terminal domain"/>
    <property type="match status" value="1"/>
</dbReference>
<dbReference type="Proteomes" id="UP000660611">
    <property type="component" value="Unassembled WGS sequence"/>
</dbReference>
<dbReference type="InterPro" id="IPR036683">
    <property type="entry name" value="CO_DH_flav_C_dom_sf"/>
</dbReference>
<feature type="domain" description="FAD-binding PCMH-type" evidence="4">
    <location>
        <begin position="1"/>
        <end position="176"/>
    </location>
</feature>
<accession>A0A919Q223</accession>
<sequence>MIPVAFDYLKPSTVEEAVAALGASEDSKVLAGGQSLLPVLRLRLAAPALLVDLGGVPGLSGVRVDGDTLVIGAMTTHAEVASSDLVRRHAPLLAAAAATVGDRQVRHRGTLGGSLAHADPAADLPAVAAALDATYVVQGPAGRRSVAAADFAVDLFTTALAPDEVLVEVRLSIVDGWSTHYEKFHRMAQAWAIVGVAVAVSRSDGTISGARVALTNMGPVPHRAVEVEAALTGAPATAEAVAAACVSVSAGTSPVDDLTASADYRRDLARVLTGRAVCQALGI</sequence>
<keyword evidence="6" id="KW-1185">Reference proteome</keyword>
<dbReference type="PANTHER" id="PTHR42659">
    <property type="entry name" value="XANTHINE DEHYDROGENASE SUBUNIT C-RELATED"/>
    <property type="match status" value="1"/>
</dbReference>
<reference evidence="5" key="1">
    <citation type="submission" date="2021-01" db="EMBL/GenBank/DDBJ databases">
        <title>Whole genome shotgun sequence of Dactylosporangium siamense NBRC 106093.</title>
        <authorList>
            <person name="Komaki H."/>
            <person name="Tamura T."/>
        </authorList>
    </citation>
    <scope>NUCLEOTIDE SEQUENCE</scope>
    <source>
        <strain evidence="5">NBRC 106093</strain>
    </source>
</reference>
<dbReference type="RefSeq" id="WP_203854426.1">
    <property type="nucleotide sequence ID" value="NZ_BAAAVW010000001.1"/>
</dbReference>
<dbReference type="InterPro" id="IPR016169">
    <property type="entry name" value="FAD-bd_PCMH_sub2"/>
</dbReference>
<dbReference type="Gene3D" id="3.30.43.10">
    <property type="entry name" value="Uridine Diphospho-n-acetylenolpyruvylglucosamine Reductase, domain 2"/>
    <property type="match status" value="1"/>
</dbReference>
<organism evidence="5 6">
    <name type="scientific">Dactylosporangium siamense</name>
    <dbReference type="NCBI Taxonomy" id="685454"/>
    <lineage>
        <taxon>Bacteria</taxon>
        <taxon>Bacillati</taxon>
        <taxon>Actinomycetota</taxon>
        <taxon>Actinomycetes</taxon>
        <taxon>Micromonosporales</taxon>
        <taxon>Micromonosporaceae</taxon>
        <taxon>Dactylosporangium</taxon>
    </lineage>
</organism>
<dbReference type="FunFam" id="3.30.465.10:FF:000017">
    <property type="entry name" value="Xanthine dehydrogenase, FAD binding subunit"/>
    <property type="match status" value="1"/>
</dbReference>
<dbReference type="Pfam" id="PF03450">
    <property type="entry name" value="CO_deh_flav_C"/>
    <property type="match status" value="1"/>
</dbReference>
<evidence type="ECO:0000313" key="5">
    <source>
        <dbReference type="EMBL" id="GIG52833.1"/>
    </source>
</evidence>
<dbReference type="PROSITE" id="PS51387">
    <property type="entry name" value="FAD_PCMH"/>
    <property type="match status" value="1"/>
</dbReference>
<protein>
    <submittedName>
        <fullName evidence="5">Carbon-monoxide dehydrogenase medium subunit</fullName>
    </submittedName>
</protein>
<dbReference type="InterPro" id="IPR016167">
    <property type="entry name" value="FAD-bd_PCMH_sub1"/>
</dbReference>